<keyword evidence="2" id="KW-1133">Transmembrane helix</keyword>
<gene>
    <name evidence="3" type="ORF">UFOPK3662_02849</name>
</gene>
<proteinExistence type="predicted"/>
<name>A0A6J7KPB1_9ZZZZ</name>
<evidence type="ECO:0000256" key="2">
    <source>
        <dbReference type="SAM" id="Phobius"/>
    </source>
</evidence>
<organism evidence="3">
    <name type="scientific">freshwater metagenome</name>
    <dbReference type="NCBI Taxonomy" id="449393"/>
    <lineage>
        <taxon>unclassified sequences</taxon>
        <taxon>metagenomes</taxon>
        <taxon>ecological metagenomes</taxon>
    </lineage>
</organism>
<accession>A0A6J7KPB1</accession>
<reference evidence="3" key="1">
    <citation type="submission" date="2020-05" db="EMBL/GenBank/DDBJ databases">
        <authorList>
            <person name="Chiriac C."/>
            <person name="Salcher M."/>
            <person name="Ghai R."/>
            <person name="Kavagutti S V."/>
        </authorList>
    </citation>
    <scope>NUCLEOTIDE SEQUENCE</scope>
</reference>
<dbReference type="EMBL" id="CAFBMW010000027">
    <property type="protein sequence ID" value="CAB4955554.1"/>
    <property type="molecule type" value="Genomic_DNA"/>
</dbReference>
<evidence type="ECO:0000256" key="1">
    <source>
        <dbReference type="SAM" id="MobiDB-lite"/>
    </source>
</evidence>
<feature type="transmembrane region" description="Helical" evidence="2">
    <location>
        <begin position="95"/>
        <end position="117"/>
    </location>
</feature>
<evidence type="ECO:0000313" key="3">
    <source>
        <dbReference type="EMBL" id="CAB4955554.1"/>
    </source>
</evidence>
<protein>
    <submittedName>
        <fullName evidence="3">Unannotated protein</fullName>
    </submittedName>
</protein>
<keyword evidence="2" id="KW-0812">Transmembrane</keyword>
<feature type="region of interest" description="Disordered" evidence="1">
    <location>
        <begin position="1"/>
        <end position="82"/>
    </location>
</feature>
<keyword evidence="2" id="KW-0472">Membrane</keyword>
<sequence length="324" mass="33283">MADVDDNGLPGRRTPDLPPEFAPLGLASGPPSRAPGEAPRLRLTAAASRRHAPDRSATAPAGPPPAAFTAGAAPVPVPDAPVEELAPGRRRPRQLLAAGGLVGLVVVLVVLAAAALLPRSGERTVAAEVASPAAAAEPGGSEFDPPVTLAPDSEYVETEVLDGDDLVVTHWISTTTPMDRVRLRPPSSPVLAGVAVDAEDLVVAADGVRLDAEAVVVDVPSDLPSAATLYVRYRLPDALQRNSSVDERALATVTSVGVGLEGRSLPRTQVFPGGRVMTLACLSPGARAVPESCGTYVEGAWQVRSAAGEMPVTVIAQFDLAVTR</sequence>
<dbReference type="AlphaFoldDB" id="A0A6J7KPB1"/>